<keyword evidence="2" id="KW-1185">Reference proteome</keyword>
<dbReference type="AlphaFoldDB" id="A0A830BZD3"/>
<comment type="caution">
    <text evidence="1">The sequence shown here is derived from an EMBL/GenBank/DDBJ whole genome shotgun (WGS) entry which is preliminary data.</text>
</comment>
<evidence type="ECO:0000313" key="1">
    <source>
        <dbReference type="EMBL" id="GFP92186.1"/>
    </source>
</evidence>
<organism evidence="1 2">
    <name type="scientific">Phtheirospermum japonicum</name>
    <dbReference type="NCBI Taxonomy" id="374723"/>
    <lineage>
        <taxon>Eukaryota</taxon>
        <taxon>Viridiplantae</taxon>
        <taxon>Streptophyta</taxon>
        <taxon>Embryophyta</taxon>
        <taxon>Tracheophyta</taxon>
        <taxon>Spermatophyta</taxon>
        <taxon>Magnoliopsida</taxon>
        <taxon>eudicotyledons</taxon>
        <taxon>Gunneridae</taxon>
        <taxon>Pentapetalae</taxon>
        <taxon>asterids</taxon>
        <taxon>lamiids</taxon>
        <taxon>Lamiales</taxon>
        <taxon>Orobanchaceae</taxon>
        <taxon>Orobanchaceae incertae sedis</taxon>
        <taxon>Phtheirospermum</taxon>
    </lineage>
</organism>
<reference evidence="1" key="1">
    <citation type="submission" date="2020-07" db="EMBL/GenBank/DDBJ databases">
        <title>Ethylene signaling mediates host invasion by parasitic plants.</title>
        <authorList>
            <person name="Yoshida S."/>
        </authorList>
    </citation>
    <scope>NUCLEOTIDE SEQUENCE</scope>
    <source>
        <strain evidence="1">Okayama</strain>
    </source>
</reference>
<dbReference type="EMBL" id="BMAC01000271">
    <property type="protein sequence ID" value="GFP92186.1"/>
    <property type="molecule type" value="Genomic_DNA"/>
</dbReference>
<protein>
    <submittedName>
        <fullName evidence="1">Uncharacterized protein</fullName>
    </submittedName>
</protein>
<dbReference type="Proteomes" id="UP000653305">
    <property type="component" value="Unassembled WGS sequence"/>
</dbReference>
<sequence>MQALMATRDHGHKMCCGGICWHGVAGIPGPIPPPPAPSALIIELIVSKSAEISF</sequence>
<evidence type="ECO:0000313" key="2">
    <source>
        <dbReference type="Proteomes" id="UP000653305"/>
    </source>
</evidence>
<gene>
    <name evidence="1" type="ORF">PHJA_001362700</name>
</gene>
<name>A0A830BZD3_9LAMI</name>
<proteinExistence type="predicted"/>
<accession>A0A830BZD3</accession>